<organism evidence="5 6">
    <name type="scientific">Gemmobacter denitrificans</name>
    <dbReference type="NCBI Taxonomy" id="3123040"/>
    <lineage>
        <taxon>Bacteria</taxon>
        <taxon>Pseudomonadati</taxon>
        <taxon>Pseudomonadota</taxon>
        <taxon>Alphaproteobacteria</taxon>
        <taxon>Rhodobacterales</taxon>
        <taxon>Paracoccaceae</taxon>
        <taxon>Gemmobacter</taxon>
    </lineage>
</organism>
<evidence type="ECO:0000259" key="4">
    <source>
        <dbReference type="PROSITE" id="PS51118"/>
    </source>
</evidence>
<keyword evidence="2" id="KW-0238">DNA-binding</keyword>
<name>A0ABU8BT84_9RHOB</name>
<accession>A0ABU8BT84</accession>
<evidence type="ECO:0000313" key="5">
    <source>
        <dbReference type="EMBL" id="MEH7827482.1"/>
    </source>
</evidence>
<keyword evidence="6" id="KW-1185">Reference proteome</keyword>
<evidence type="ECO:0000256" key="1">
    <source>
        <dbReference type="ARBA" id="ARBA00023015"/>
    </source>
</evidence>
<dbReference type="InterPro" id="IPR036388">
    <property type="entry name" value="WH-like_DNA-bd_sf"/>
</dbReference>
<feature type="domain" description="HTH hxlR-type" evidence="4">
    <location>
        <begin position="12"/>
        <end position="103"/>
    </location>
</feature>
<dbReference type="PROSITE" id="PS51118">
    <property type="entry name" value="HTH_HXLR"/>
    <property type="match status" value="1"/>
</dbReference>
<dbReference type="PANTHER" id="PTHR33204">
    <property type="entry name" value="TRANSCRIPTIONAL REGULATOR, MARR FAMILY"/>
    <property type="match status" value="1"/>
</dbReference>
<dbReference type="Proteomes" id="UP001431963">
    <property type="component" value="Unassembled WGS sequence"/>
</dbReference>
<gene>
    <name evidence="5" type="ORF">V6590_04910</name>
</gene>
<dbReference type="SUPFAM" id="SSF46785">
    <property type="entry name" value="Winged helix' DNA-binding domain"/>
    <property type="match status" value="1"/>
</dbReference>
<dbReference type="Pfam" id="PF01638">
    <property type="entry name" value="HxlR"/>
    <property type="match status" value="1"/>
</dbReference>
<dbReference type="EMBL" id="JBALHR010000002">
    <property type="protein sequence ID" value="MEH7827482.1"/>
    <property type="molecule type" value="Genomic_DNA"/>
</dbReference>
<comment type="caution">
    <text evidence="5">The sequence shown here is derived from an EMBL/GenBank/DDBJ whole genome shotgun (WGS) entry which is preliminary data.</text>
</comment>
<evidence type="ECO:0000256" key="2">
    <source>
        <dbReference type="ARBA" id="ARBA00023125"/>
    </source>
</evidence>
<keyword evidence="3" id="KW-0804">Transcription</keyword>
<proteinExistence type="predicted"/>
<dbReference type="RefSeq" id="WP_335420407.1">
    <property type="nucleotide sequence ID" value="NZ_JBALHR010000002.1"/>
</dbReference>
<evidence type="ECO:0000313" key="6">
    <source>
        <dbReference type="Proteomes" id="UP001431963"/>
    </source>
</evidence>
<reference evidence="5" key="1">
    <citation type="submission" date="2024-02" db="EMBL/GenBank/DDBJ databases">
        <title>Genome sequences of strain Gemmobacter sp. JM10B15.</title>
        <authorList>
            <person name="Zhang M."/>
        </authorList>
    </citation>
    <scope>NUCLEOTIDE SEQUENCE</scope>
    <source>
        <strain evidence="5">JM10B15</strain>
    </source>
</reference>
<dbReference type="InterPro" id="IPR036390">
    <property type="entry name" value="WH_DNA-bd_sf"/>
</dbReference>
<dbReference type="Gene3D" id="1.10.10.10">
    <property type="entry name" value="Winged helix-like DNA-binding domain superfamily/Winged helix DNA-binding domain"/>
    <property type="match status" value="1"/>
</dbReference>
<keyword evidence="1" id="KW-0805">Transcription regulation</keyword>
<dbReference type="InterPro" id="IPR002577">
    <property type="entry name" value="HTH_HxlR"/>
</dbReference>
<dbReference type="PANTHER" id="PTHR33204:SF18">
    <property type="entry name" value="TRANSCRIPTIONAL REGULATORY PROTEIN"/>
    <property type="match status" value="1"/>
</dbReference>
<protein>
    <submittedName>
        <fullName evidence="5">Helix-turn-helix domain-containing protein</fullName>
    </submittedName>
</protein>
<evidence type="ECO:0000256" key="3">
    <source>
        <dbReference type="ARBA" id="ARBA00023163"/>
    </source>
</evidence>
<sequence>MDRTRRSYGEGCVAAHALDLIGDRWALLVVRELMFGPRRFGALRAGLPGVSANVLTQRLAELEVAGLVVSIPPGYGLTEAGEGLWPVIRALCHWGAAQPGHDPRLFISPAALMLSMRAMCAHDRAGRYRVAMDLGTDRFQILCDPGSYVVTRDPAATGMVFSGPPNAMAAAVYGPQPLVETAQSLIHFAGDPAEGQAFLDLFRLR</sequence>